<dbReference type="Pfam" id="PF07679">
    <property type="entry name" value="I-set"/>
    <property type="match status" value="1"/>
</dbReference>
<proteinExistence type="predicted"/>
<dbReference type="InterPro" id="IPR036116">
    <property type="entry name" value="FN3_sf"/>
</dbReference>
<comment type="caution">
    <text evidence="5">The sequence shown here is derived from an EMBL/GenBank/DDBJ whole genome shotgun (WGS) entry which is preliminary data.</text>
</comment>
<dbReference type="AlphaFoldDB" id="A0A8B6CLQ5"/>
<dbReference type="EMBL" id="UYJE01001940">
    <property type="protein sequence ID" value="VDI06479.1"/>
    <property type="molecule type" value="Genomic_DNA"/>
</dbReference>
<feature type="domain" description="Fibronectin type-III" evidence="4">
    <location>
        <begin position="330"/>
        <end position="439"/>
    </location>
</feature>
<organism evidence="5 6">
    <name type="scientific">Mytilus galloprovincialis</name>
    <name type="common">Mediterranean mussel</name>
    <dbReference type="NCBI Taxonomy" id="29158"/>
    <lineage>
        <taxon>Eukaryota</taxon>
        <taxon>Metazoa</taxon>
        <taxon>Spiralia</taxon>
        <taxon>Lophotrochozoa</taxon>
        <taxon>Mollusca</taxon>
        <taxon>Bivalvia</taxon>
        <taxon>Autobranchia</taxon>
        <taxon>Pteriomorphia</taxon>
        <taxon>Mytilida</taxon>
        <taxon>Mytiloidea</taxon>
        <taxon>Mytilidae</taxon>
        <taxon>Mytilinae</taxon>
        <taxon>Mytilus</taxon>
    </lineage>
</organism>
<feature type="domain" description="Fibronectin type-III" evidence="4">
    <location>
        <begin position="124"/>
        <end position="224"/>
    </location>
</feature>
<gene>
    <name evidence="5" type="ORF">MGAL_10B026475</name>
</gene>
<evidence type="ECO:0000313" key="5">
    <source>
        <dbReference type="EMBL" id="VDI06479.1"/>
    </source>
</evidence>
<dbReference type="InterPro" id="IPR036179">
    <property type="entry name" value="Ig-like_dom_sf"/>
</dbReference>
<dbReference type="Gene3D" id="2.60.40.10">
    <property type="entry name" value="Immunoglobulins"/>
    <property type="match status" value="6"/>
</dbReference>
<dbReference type="PROSITE" id="PS50853">
    <property type="entry name" value="FN3"/>
    <property type="match status" value="5"/>
</dbReference>
<keyword evidence="6" id="KW-1185">Reference proteome</keyword>
<feature type="region of interest" description="Disordered" evidence="2">
    <location>
        <begin position="212"/>
        <end position="235"/>
    </location>
</feature>
<feature type="domain" description="Fibronectin type-III" evidence="4">
    <location>
        <begin position="544"/>
        <end position="633"/>
    </location>
</feature>
<dbReference type="Proteomes" id="UP000596742">
    <property type="component" value="Unassembled WGS sequence"/>
</dbReference>
<dbReference type="Pfam" id="PF00041">
    <property type="entry name" value="fn3"/>
    <property type="match status" value="3"/>
</dbReference>
<feature type="domain" description="Ig-like" evidence="3">
    <location>
        <begin position="13"/>
        <end position="120"/>
    </location>
</feature>
<evidence type="ECO:0000313" key="6">
    <source>
        <dbReference type="Proteomes" id="UP000596742"/>
    </source>
</evidence>
<name>A0A8B6CLQ5_MYTGA</name>
<accession>A0A8B6CLQ5</accession>
<sequence>MYRKFHRLRRINPINVHRFAAGYHKGDLRIRVPLTNQEVRQGETVKFVCDVVTSPGETDKVFIRWKFNEEIIKPSSSSKFNILEDGQTLMVQNAHKSEQGDYTCIASIRKMKDRSTARLIIKTTPSPPKNIELVTCMGHKADLVWEDGENGGDSIKGYLVQYNTSVNPNYWNHNYEEISKSAPEPRTIDLSPWGTYSFRVLARNSIGYSEPSLPTKSECRIPPGHPDGNPEKVGTKTDKKYKLVITWEPMPRLEHNGPGFRYHVSWRRKGSTYWNNTTVWDENADELELDVNDIYGLYEIKVKAVNDIGASYQPAFIILGHSGEAEPLLSPKDFRLDPMQPIQPHKAHFIWESVDTSQDKIRGRFRGYKLRYWKSSEGRHKWEEVDVIVETSDDMYLRDVRAAISGLPAYTALRAQVSVMNDHYTGPPSATIDFSTPEGVPGPVRHLHEHRIGSTYVVLKWLPPEEPNGVLMGYDIGYQPIKSFQVGNVIFLEPKISNPSILRAQIKGLEADHTYRFLVWARTQTGRGEPSFIDVETTNSRPGIPHPVVSAVDRTSFNITWRPEHFQHDVQYFLEYKREGEIDWEKTKPEFLKSWKVVQGLSSNTKYQVRLVAMNKFGETTYSKNFPVFTDATAYGDGALKSYDASIGKYESFNNHNNAKRHHLSVICAITTVLTAYITVFQR</sequence>
<dbReference type="InterPro" id="IPR003599">
    <property type="entry name" value="Ig_sub"/>
</dbReference>
<dbReference type="InterPro" id="IPR013098">
    <property type="entry name" value="Ig_I-set"/>
</dbReference>
<dbReference type="InterPro" id="IPR007110">
    <property type="entry name" value="Ig-like_dom"/>
</dbReference>
<dbReference type="PANTHER" id="PTHR13817">
    <property type="entry name" value="TITIN"/>
    <property type="match status" value="1"/>
</dbReference>
<evidence type="ECO:0000259" key="3">
    <source>
        <dbReference type="PROSITE" id="PS50835"/>
    </source>
</evidence>
<evidence type="ECO:0000256" key="1">
    <source>
        <dbReference type="ARBA" id="ARBA00022737"/>
    </source>
</evidence>
<evidence type="ECO:0000256" key="2">
    <source>
        <dbReference type="SAM" id="MobiDB-lite"/>
    </source>
</evidence>
<dbReference type="CDD" id="cd00063">
    <property type="entry name" value="FN3"/>
    <property type="match status" value="5"/>
</dbReference>
<protein>
    <submittedName>
        <fullName evidence="5">Neuronal cell adhesion molecule</fullName>
    </submittedName>
</protein>
<dbReference type="SMART" id="SM00060">
    <property type="entry name" value="FN3"/>
    <property type="match status" value="4"/>
</dbReference>
<evidence type="ECO:0000259" key="4">
    <source>
        <dbReference type="PROSITE" id="PS50853"/>
    </source>
</evidence>
<dbReference type="InterPro" id="IPR013783">
    <property type="entry name" value="Ig-like_fold"/>
</dbReference>
<dbReference type="PROSITE" id="PS50835">
    <property type="entry name" value="IG_LIKE"/>
    <property type="match status" value="1"/>
</dbReference>
<dbReference type="InterPro" id="IPR003961">
    <property type="entry name" value="FN3_dom"/>
</dbReference>
<dbReference type="InterPro" id="IPR050964">
    <property type="entry name" value="Striated_Muscle_Regulatory"/>
</dbReference>
<dbReference type="SUPFAM" id="SSF48726">
    <property type="entry name" value="Immunoglobulin"/>
    <property type="match status" value="1"/>
</dbReference>
<dbReference type="SUPFAM" id="SSF49265">
    <property type="entry name" value="Fibronectin type III"/>
    <property type="match status" value="3"/>
</dbReference>
<feature type="domain" description="Fibronectin type-III" evidence="4">
    <location>
        <begin position="443"/>
        <end position="543"/>
    </location>
</feature>
<dbReference type="PANTHER" id="PTHR13817:SF136">
    <property type="entry name" value="NEURAL CELL ADHESION MOLECULE L1-LIKE PROTEIN"/>
    <property type="match status" value="1"/>
</dbReference>
<dbReference type="FunFam" id="2.60.40.10:FF:000035">
    <property type="entry name" value="Contactin 1"/>
    <property type="match status" value="1"/>
</dbReference>
<keyword evidence="1" id="KW-0677">Repeat</keyword>
<reference evidence="5" key="1">
    <citation type="submission" date="2018-11" db="EMBL/GenBank/DDBJ databases">
        <authorList>
            <person name="Alioto T."/>
            <person name="Alioto T."/>
        </authorList>
    </citation>
    <scope>NUCLEOTIDE SEQUENCE</scope>
</reference>
<feature type="domain" description="Fibronectin type-III" evidence="4">
    <location>
        <begin position="226"/>
        <end position="325"/>
    </location>
</feature>
<dbReference type="SMART" id="SM00409">
    <property type="entry name" value="IG"/>
    <property type="match status" value="1"/>
</dbReference>
<dbReference type="OrthoDB" id="6244967at2759"/>